<protein>
    <submittedName>
        <fullName evidence="2">CSON014851 protein</fullName>
    </submittedName>
</protein>
<feature type="region of interest" description="Disordered" evidence="1">
    <location>
        <begin position="276"/>
        <end position="295"/>
    </location>
</feature>
<feature type="region of interest" description="Disordered" evidence="1">
    <location>
        <begin position="443"/>
        <end position="462"/>
    </location>
</feature>
<evidence type="ECO:0000256" key="1">
    <source>
        <dbReference type="SAM" id="MobiDB-lite"/>
    </source>
</evidence>
<reference evidence="2" key="1">
    <citation type="submission" date="2018-07" db="EMBL/GenBank/DDBJ databases">
        <authorList>
            <person name="Quirk P.G."/>
            <person name="Krulwich T.A."/>
        </authorList>
    </citation>
    <scope>NUCLEOTIDE SEQUENCE</scope>
</reference>
<dbReference type="VEuPathDB" id="VectorBase:CSON014851"/>
<feature type="compositionally biased region" description="Low complexity" evidence="1">
    <location>
        <begin position="56"/>
        <end position="72"/>
    </location>
</feature>
<proteinExistence type="predicted"/>
<dbReference type="AlphaFoldDB" id="A0A336MPD1"/>
<gene>
    <name evidence="2" type="primary">CSON014851</name>
</gene>
<feature type="region of interest" description="Disordered" evidence="1">
    <location>
        <begin position="1"/>
        <end position="72"/>
    </location>
</feature>
<sequence length="590" mass="67578">MKDEKLLPNGPRLHRQRRKLLLSDDEEDEDHCSDTSGDLGCRRNSKRDKRLSKDCTSSTTTNTGTTDSANENRNLINNKNRVCINETTNDYFNNKINNKQANRHSCREDLLYENINNLKSCTKNEENDYLIDMNSCHNDDFGSNSNKNNDIDNCNILCKDCPAQVCPFDIALQKSNNNRKMLRKSRSRKQKNGVEGKPRARSLSVGHENMWKMENGRNEEQQQCWKSPLKRHELIEIIRESMEKNRLCFQPNRKPIETPLKHRNRSHTVTTNVIESLSPSNLTPKHTSNSNSPHHESNLCGYDSFLHATICTNAKNSVHVSASHPMVITGPNRLTHNHKNRLRTKHHTSNLASYHHNHHQSKQVQQQHPSRETAPMKLSTSLLNQLNPNLSAEQKMNRSINQVELWLETKDIRGSNNDSCPNTGLKVMKNSLDNETPLKCLNNNANINNNNNNNSQSNKKSEIKSNNIELKITEEDLNEDLHTIVSPKKTFNKEILISAATRKPIKTLEQATPNNQRIIEYASIPIAADPIECENLLIKDEEIHEEIPQNNVTLENVNGSTTTSNTTPSTVTRYVHIHHHYHHFDAEDEE</sequence>
<organism evidence="2">
    <name type="scientific">Culicoides sonorensis</name>
    <name type="common">Biting midge</name>
    <dbReference type="NCBI Taxonomy" id="179676"/>
    <lineage>
        <taxon>Eukaryota</taxon>
        <taxon>Metazoa</taxon>
        <taxon>Ecdysozoa</taxon>
        <taxon>Arthropoda</taxon>
        <taxon>Hexapoda</taxon>
        <taxon>Insecta</taxon>
        <taxon>Pterygota</taxon>
        <taxon>Neoptera</taxon>
        <taxon>Endopterygota</taxon>
        <taxon>Diptera</taxon>
        <taxon>Nematocera</taxon>
        <taxon>Chironomoidea</taxon>
        <taxon>Ceratopogonidae</taxon>
        <taxon>Ceratopogoninae</taxon>
        <taxon>Culicoides</taxon>
        <taxon>Monoculicoides</taxon>
    </lineage>
</organism>
<accession>A0A336MPD1</accession>
<name>A0A336MPD1_CULSO</name>
<feature type="region of interest" description="Disordered" evidence="1">
    <location>
        <begin position="177"/>
        <end position="201"/>
    </location>
</feature>
<feature type="compositionally biased region" description="Basic residues" evidence="1">
    <location>
        <begin position="180"/>
        <end position="191"/>
    </location>
</feature>
<dbReference type="EMBL" id="UFQT01000879">
    <property type="protein sequence ID" value="SSX27798.1"/>
    <property type="molecule type" value="Genomic_DNA"/>
</dbReference>
<feature type="compositionally biased region" description="Polar residues" evidence="1">
    <location>
        <begin position="276"/>
        <end position="292"/>
    </location>
</feature>
<evidence type="ECO:0000313" key="2">
    <source>
        <dbReference type="EMBL" id="SSX27798.1"/>
    </source>
</evidence>
<feature type="region of interest" description="Disordered" evidence="1">
    <location>
        <begin position="353"/>
        <end position="373"/>
    </location>
</feature>